<evidence type="ECO:0000256" key="7">
    <source>
        <dbReference type="PIRSR" id="PIRSR001084-1"/>
    </source>
</evidence>
<organism evidence="14 15">
    <name type="scientific">Streptomyces laurentii</name>
    <dbReference type="NCBI Taxonomy" id="39478"/>
    <lineage>
        <taxon>Bacteria</taxon>
        <taxon>Bacillati</taxon>
        <taxon>Actinomycetota</taxon>
        <taxon>Actinomycetes</taxon>
        <taxon>Kitasatosporales</taxon>
        <taxon>Streptomycetaceae</taxon>
        <taxon>Streptomyces</taxon>
    </lineage>
</organism>
<dbReference type="Pfam" id="PF02449">
    <property type="entry name" value="Glyco_hydro_42"/>
    <property type="match status" value="1"/>
</dbReference>
<dbReference type="Gene3D" id="3.40.50.880">
    <property type="match status" value="1"/>
</dbReference>
<dbReference type="EC" id="3.2.1.23" evidence="3 6"/>
<dbReference type="AlphaFoldDB" id="A0A169PTH2"/>
<feature type="binding site" evidence="9">
    <location>
        <position position="124"/>
    </location>
    <ligand>
        <name>Zn(2+)</name>
        <dbReference type="ChEBI" id="CHEBI:29105"/>
    </ligand>
</feature>
<evidence type="ECO:0000259" key="12">
    <source>
        <dbReference type="Pfam" id="PF08532"/>
    </source>
</evidence>
<keyword evidence="9" id="KW-0862">Zinc</keyword>
<dbReference type="InterPro" id="IPR029062">
    <property type="entry name" value="Class_I_gatase-like"/>
</dbReference>
<dbReference type="EMBL" id="AP017424">
    <property type="protein sequence ID" value="BAU88388.1"/>
    <property type="molecule type" value="Genomic_DNA"/>
</dbReference>
<evidence type="ECO:0000256" key="4">
    <source>
        <dbReference type="ARBA" id="ARBA00022801"/>
    </source>
</evidence>
<feature type="compositionally biased region" description="Low complexity" evidence="10">
    <location>
        <begin position="694"/>
        <end position="707"/>
    </location>
</feature>
<dbReference type="GO" id="GO:0004565">
    <property type="term" value="F:beta-galactosidase activity"/>
    <property type="evidence" value="ECO:0007669"/>
    <property type="project" value="UniProtKB-EC"/>
</dbReference>
<feature type="domain" description="Beta-galactosidase trimerisation" evidence="12">
    <location>
        <begin position="403"/>
        <end position="598"/>
    </location>
</feature>
<dbReference type="SUPFAM" id="SSF51445">
    <property type="entry name" value="(Trans)glycosidases"/>
    <property type="match status" value="1"/>
</dbReference>
<keyword evidence="15" id="KW-1185">Reference proteome</keyword>
<accession>A0A169PTH2</accession>
<feature type="binding site" evidence="9">
    <location>
        <position position="167"/>
    </location>
    <ligand>
        <name>Zn(2+)</name>
        <dbReference type="ChEBI" id="CHEBI:29105"/>
    </ligand>
</feature>
<evidence type="ECO:0000256" key="3">
    <source>
        <dbReference type="ARBA" id="ARBA00012756"/>
    </source>
</evidence>
<dbReference type="Gene3D" id="3.20.20.80">
    <property type="entry name" value="Glycosidases"/>
    <property type="match status" value="1"/>
</dbReference>
<evidence type="ECO:0000313" key="14">
    <source>
        <dbReference type="EMBL" id="BAU88388.1"/>
    </source>
</evidence>
<dbReference type="InterPro" id="IPR003476">
    <property type="entry name" value="Glyco_hydro_42"/>
</dbReference>
<protein>
    <recommendedName>
        <fullName evidence="3 6">Beta-galactosidase</fullName>
        <shortName evidence="6">Beta-gal</shortName>
        <ecNumber evidence="3 6">3.2.1.23</ecNumber>
    </recommendedName>
</protein>
<feature type="binding site" evidence="8">
    <location>
        <position position="120"/>
    </location>
    <ligand>
        <name>substrate</name>
    </ligand>
</feature>
<keyword evidence="9" id="KW-0479">Metal-binding</keyword>
<keyword evidence="5 6" id="KW-0326">Glycosidase</keyword>
<dbReference type="GO" id="GO:0009341">
    <property type="term" value="C:beta-galactosidase complex"/>
    <property type="evidence" value="ECO:0007669"/>
    <property type="project" value="InterPro"/>
</dbReference>
<dbReference type="Pfam" id="PF08533">
    <property type="entry name" value="Glyco_hydro_42C"/>
    <property type="match status" value="1"/>
</dbReference>
<gene>
    <name evidence="14" type="ORF">SLA_7523</name>
</gene>
<evidence type="ECO:0000256" key="1">
    <source>
        <dbReference type="ARBA" id="ARBA00001412"/>
    </source>
</evidence>
<dbReference type="PANTHER" id="PTHR36447">
    <property type="entry name" value="BETA-GALACTOSIDASE GANA"/>
    <property type="match status" value="1"/>
</dbReference>
<feature type="binding site" evidence="8">
    <location>
        <position position="323"/>
    </location>
    <ligand>
        <name>substrate</name>
    </ligand>
</feature>
<feature type="binding site" evidence="8">
    <location>
        <position position="158"/>
    </location>
    <ligand>
        <name>substrate</name>
    </ligand>
</feature>
<dbReference type="Pfam" id="PF08532">
    <property type="entry name" value="Glyco_hydro_42M"/>
    <property type="match status" value="1"/>
</dbReference>
<feature type="region of interest" description="Disordered" evidence="10">
    <location>
        <begin position="678"/>
        <end position="707"/>
    </location>
</feature>
<comment type="similarity">
    <text evidence="2 6">Belongs to the glycosyl hydrolase 42 family.</text>
</comment>
<dbReference type="GO" id="GO:0046872">
    <property type="term" value="F:metal ion binding"/>
    <property type="evidence" value="ECO:0007669"/>
    <property type="project" value="UniProtKB-KW"/>
</dbReference>
<dbReference type="SUPFAM" id="SSF52317">
    <property type="entry name" value="Class I glutamine amidotransferase-like"/>
    <property type="match status" value="1"/>
</dbReference>
<dbReference type="InterPro" id="IPR017853">
    <property type="entry name" value="GH"/>
</dbReference>
<evidence type="ECO:0000259" key="11">
    <source>
        <dbReference type="Pfam" id="PF02449"/>
    </source>
</evidence>
<dbReference type="InterPro" id="IPR013529">
    <property type="entry name" value="Glyco_hydro_42_N"/>
</dbReference>
<feature type="active site" description="Nucleophile" evidence="7">
    <location>
        <position position="315"/>
    </location>
</feature>
<name>A0A169PTH2_STRLU</name>
<dbReference type="Gene3D" id="2.60.40.1180">
    <property type="entry name" value="Golgi alpha-mannosidase II"/>
    <property type="match status" value="1"/>
</dbReference>
<feature type="binding site" evidence="9">
    <location>
        <position position="169"/>
    </location>
    <ligand>
        <name>Zn(2+)</name>
        <dbReference type="ChEBI" id="CHEBI:29105"/>
    </ligand>
</feature>
<evidence type="ECO:0000313" key="15">
    <source>
        <dbReference type="Proteomes" id="UP000217676"/>
    </source>
</evidence>
<sequence>MNRPAPTPAASLTRVPGLLYGGDYNPEQWPEEVWAEDAALMREAGVTMVTVGVFSWARLQPGPDSWDFAWLDRLLDLLHSHGIAVDLATATASPPAWLVRADPTVLPVTADGVRLEFGSRQHYCPSSPAYRDAALRLTRALAERYARHPALALWHIHNEYGDHVAECFCPRSAEHFRAWLRERYGTVEALNHAWGTAFWSQRYATYDEIEPPRTAPGPVNPTQLLDWRRFCSDALLALHRAEREVLTEVSPGIPATTNFMSMFKALDYWEWARHEDFVSDDAYPDPSDPRAHVAASLNYDLMRSLKGNAPWLLLEQAPSAVSWRPVNVPKKPGLQRLWSLQALARGADGVMYFQWRASRAGAEKFHSALLPHRGTASRGWAETVRFGAELGRLADVAGSRLDADVAIVLDWDSWWALEGADHPSARMRWPDLLRPWYAALHARGITVTFVPPDADLAGYRAVLAPSLYLLRPEQARRIADHVRGGGHLVCGPFSGVVDIHDHIHDGGAPGPLREVLGLSVDEFWPVPDGESTALASGAEATLWTEWIVPEGAETVDTYASGSLAGLPAVTRHAYGAGTAWYVSGHLAEGIGDVLDRALGAAGVRPVLDVPEGVEVTVRTGAQGTYLFLLNHGDQPARTPLTGAYAAGGTDLLTGRAVHDKVTLEPLGAAVVRVAPVSAPVPESAPGAGSGSGSGLDSDSDSPGGTAP</sequence>
<feature type="domain" description="Beta-galactosidase C-terminal" evidence="13">
    <location>
        <begin position="612"/>
        <end position="672"/>
    </location>
</feature>
<comment type="catalytic activity">
    <reaction evidence="1 6">
        <text>Hydrolysis of terminal non-reducing beta-D-galactose residues in beta-D-galactosides.</text>
        <dbReference type="EC" id="3.2.1.23"/>
    </reaction>
</comment>
<evidence type="ECO:0000256" key="9">
    <source>
        <dbReference type="PIRSR" id="PIRSR001084-3"/>
    </source>
</evidence>
<dbReference type="GO" id="GO:0006012">
    <property type="term" value="P:galactose metabolic process"/>
    <property type="evidence" value="ECO:0007669"/>
    <property type="project" value="InterPro"/>
</dbReference>
<feature type="active site" description="Proton donor" evidence="7">
    <location>
        <position position="159"/>
    </location>
</feature>
<evidence type="ECO:0000256" key="6">
    <source>
        <dbReference type="PIRNR" id="PIRNR001084"/>
    </source>
</evidence>
<dbReference type="InterPro" id="IPR013780">
    <property type="entry name" value="Glyco_hydro_b"/>
</dbReference>
<dbReference type="PIRSF" id="PIRSF001084">
    <property type="entry name" value="B-galactosidase"/>
    <property type="match status" value="1"/>
</dbReference>
<proteinExistence type="inferred from homology"/>
<dbReference type="InterPro" id="IPR013739">
    <property type="entry name" value="Beta_galactosidase_C"/>
</dbReference>
<evidence type="ECO:0000259" key="13">
    <source>
        <dbReference type="Pfam" id="PF08533"/>
    </source>
</evidence>
<evidence type="ECO:0000256" key="2">
    <source>
        <dbReference type="ARBA" id="ARBA00005940"/>
    </source>
</evidence>
<dbReference type="Proteomes" id="UP000217676">
    <property type="component" value="Chromosome"/>
</dbReference>
<feature type="domain" description="Glycoside hydrolase family 42 N-terminal" evidence="11">
    <location>
        <begin position="23"/>
        <end position="391"/>
    </location>
</feature>
<dbReference type="SMR" id="A0A169PTH2"/>
<dbReference type="CDD" id="cd03143">
    <property type="entry name" value="A4_beta-galactosidase_middle_domain"/>
    <property type="match status" value="1"/>
</dbReference>
<evidence type="ECO:0000256" key="5">
    <source>
        <dbReference type="ARBA" id="ARBA00023295"/>
    </source>
</evidence>
<reference evidence="14 15" key="1">
    <citation type="journal article" date="2016" name="Genome Announc.">
        <title>Complete Genome Sequence of Thiostrepton-Producing Streptomyces laurentii ATCC 31255.</title>
        <authorList>
            <person name="Doi K."/>
            <person name="Fujino Y."/>
            <person name="Nagayoshi Y."/>
            <person name="Ohshima T."/>
            <person name="Ogata S."/>
        </authorList>
    </citation>
    <scope>NUCLEOTIDE SEQUENCE [LARGE SCALE GENOMIC DNA]</scope>
    <source>
        <strain evidence="14 15">ATCC 31255</strain>
    </source>
</reference>
<keyword evidence="4 6" id="KW-0378">Hydrolase</keyword>
<dbReference type="PANTHER" id="PTHR36447:SF1">
    <property type="entry name" value="BETA-GALACTOSIDASE GANA"/>
    <property type="match status" value="1"/>
</dbReference>
<dbReference type="KEGG" id="slau:SLA_7523"/>
<evidence type="ECO:0000256" key="8">
    <source>
        <dbReference type="PIRSR" id="PIRSR001084-2"/>
    </source>
</evidence>
<evidence type="ECO:0000256" key="10">
    <source>
        <dbReference type="SAM" id="MobiDB-lite"/>
    </source>
</evidence>
<dbReference type="InterPro" id="IPR013738">
    <property type="entry name" value="Beta_galactosidase_Trimer"/>
</dbReference>